<sequence>MPYIRYIHDVPDLQARILHGFFEDIFKDIGPQVAYMGIIVHSRPAGVQSYPAFLYRYYLFLCSC</sequence>
<name>A0A645D5K9_9ZZZZ</name>
<accession>A0A645D5K9</accession>
<proteinExistence type="predicted"/>
<evidence type="ECO:0000313" key="1">
    <source>
        <dbReference type="EMBL" id="MPM84253.1"/>
    </source>
</evidence>
<comment type="caution">
    <text evidence="1">The sequence shown here is derived from an EMBL/GenBank/DDBJ whole genome shotgun (WGS) entry which is preliminary data.</text>
</comment>
<reference evidence="1" key="1">
    <citation type="submission" date="2019-08" db="EMBL/GenBank/DDBJ databases">
        <authorList>
            <person name="Kucharzyk K."/>
            <person name="Murdoch R.W."/>
            <person name="Higgins S."/>
            <person name="Loffler F."/>
        </authorList>
    </citation>
    <scope>NUCLEOTIDE SEQUENCE</scope>
</reference>
<dbReference type="EMBL" id="VSSQ01032850">
    <property type="protein sequence ID" value="MPM84253.1"/>
    <property type="molecule type" value="Genomic_DNA"/>
</dbReference>
<dbReference type="AlphaFoldDB" id="A0A645D5K9"/>
<protein>
    <submittedName>
        <fullName evidence="1">Uncharacterized protein</fullName>
    </submittedName>
</protein>
<gene>
    <name evidence="1" type="ORF">SDC9_131324</name>
</gene>
<organism evidence="1">
    <name type="scientific">bioreactor metagenome</name>
    <dbReference type="NCBI Taxonomy" id="1076179"/>
    <lineage>
        <taxon>unclassified sequences</taxon>
        <taxon>metagenomes</taxon>
        <taxon>ecological metagenomes</taxon>
    </lineage>
</organism>